<dbReference type="EMBL" id="CAJJDM010000164">
    <property type="protein sequence ID" value="CAD8114260.1"/>
    <property type="molecule type" value="Genomic_DNA"/>
</dbReference>
<accession>A0A8S1QI96</accession>
<gene>
    <name evidence="1" type="ORF">PPRIM_AZ9-3.1.T1590024</name>
</gene>
<proteinExistence type="predicted"/>
<comment type="caution">
    <text evidence="1">The sequence shown here is derived from an EMBL/GenBank/DDBJ whole genome shotgun (WGS) entry which is preliminary data.</text>
</comment>
<name>A0A8S1QI96_PARPR</name>
<keyword evidence="2" id="KW-1185">Reference proteome</keyword>
<dbReference type="Proteomes" id="UP000688137">
    <property type="component" value="Unassembled WGS sequence"/>
</dbReference>
<evidence type="ECO:0000313" key="1">
    <source>
        <dbReference type="EMBL" id="CAD8114260.1"/>
    </source>
</evidence>
<protein>
    <submittedName>
        <fullName evidence="1">Uncharacterized protein</fullName>
    </submittedName>
</protein>
<dbReference type="AlphaFoldDB" id="A0A8S1QI96"/>
<evidence type="ECO:0000313" key="2">
    <source>
        <dbReference type="Proteomes" id="UP000688137"/>
    </source>
</evidence>
<sequence length="293" mass="35067">MRSFISKNRVVFLTSIGVVGFCAYYMKMSFKEKYNVEKLFRKHDQHQYLDKYDRSIDQKLKTNNDIKIRYIGDHFLEAKLLIKIYGKQLDIAGDAFRQLSKLNWILRRNLMRQNQQSYVDCIVQFIMDVENILDQALIRSLYELDVPKEKFEESVLARMDQEYFQHLYMFKTKNQINQENKFKKNEGHYSIQCTDAQEFPLRISRYSTSNYIIKRLQKQIQKNLMLIPTLINLIIQDKIYSQFGVEEEDQTASLKNVQGDKEIQNLLKRGQIEMSRLLKKIKNQIPKNLENVF</sequence>
<organism evidence="1 2">
    <name type="scientific">Paramecium primaurelia</name>
    <dbReference type="NCBI Taxonomy" id="5886"/>
    <lineage>
        <taxon>Eukaryota</taxon>
        <taxon>Sar</taxon>
        <taxon>Alveolata</taxon>
        <taxon>Ciliophora</taxon>
        <taxon>Intramacronucleata</taxon>
        <taxon>Oligohymenophorea</taxon>
        <taxon>Peniculida</taxon>
        <taxon>Parameciidae</taxon>
        <taxon>Paramecium</taxon>
    </lineage>
</organism>
<reference evidence="1" key="1">
    <citation type="submission" date="2021-01" db="EMBL/GenBank/DDBJ databases">
        <authorList>
            <consortium name="Genoscope - CEA"/>
            <person name="William W."/>
        </authorList>
    </citation>
    <scope>NUCLEOTIDE SEQUENCE</scope>
</reference>